<sequence length="98" mass="11109">MSSMEEQAVKIQRSSNLVKGFMALVIIFQVVQFYQTRMLDFGEIAGVFGILFFLRGLLSSPLLLVAPLKHWFKSNLVFSTASYKYFICAFALVVVSLF</sequence>
<protein>
    <submittedName>
        <fullName evidence="2">Uncharacterized protein</fullName>
    </submittedName>
</protein>
<feature type="transmembrane region" description="Helical" evidence="1">
    <location>
        <begin position="76"/>
        <end position="97"/>
    </location>
</feature>
<keyword evidence="1" id="KW-0812">Transmembrane</keyword>
<feature type="transmembrane region" description="Helical" evidence="1">
    <location>
        <begin position="21"/>
        <end position="38"/>
    </location>
</feature>
<gene>
    <name evidence="2" type="ordered locus">Sfri_0483</name>
</gene>
<evidence type="ECO:0000313" key="2">
    <source>
        <dbReference type="EMBL" id="ABI70345.1"/>
    </source>
</evidence>
<keyword evidence="1" id="KW-1133">Transmembrane helix</keyword>
<dbReference type="AlphaFoldDB" id="Q088H0"/>
<dbReference type="KEGG" id="sfr:Sfri_0483"/>
<proteinExistence type="predicted"/>
<dbReference type="HOGENOM" id="CLU_2332086_0_0_6"/>
<dbReference type="Proteomes" id="UP000000684">
    <property type="component" value="Chromosome"/>
</dbReference>
<feature type="transmembrane region" description="Helical" evidence="1">
    <location>
        <begin position="44"/>
        <end position="64"/>
    </location>
</feature>
<organism evidence="2 3">
    <name type="scientific">Shewanella frigidimarina (strain NCIMB 400)</name>
    <dbReference type="NCBI Taxonomy" id="318167"/>
    <lineage>
        <taxon>Bacteria</taxon>
        <taxon>Pseudomonadati</taxon>
        <taxon>Pseudomonadota</taxon>
        <taxon>Gammaproteobacteria</taxon>
        <taxon>Alteromonadales</taxon>
        <taxon>Shewanellaceae</taxon>
        <taxon>Shewanella</taxon>
    </lineage>
</organism>
<reference evidence="2 3" key="1">
    <citation type="submission" date="2006-08" db="EMBL/GenBank/DDBJ databases">
        <title>Complete sequence of Shewanella frigidimarina NCIMB 400.</title>
        <authorList>
            <consortium name="US DOE Joint Genome Institute"/>
            <person name="Copeland A."/>
            <person name="Lucas S."/>
            <person name="Lapidus A."/>
            <person name="Barry K."/>
            <person name="Detter J.C."/>
            <person name="Glavina del Rio T."/>
            <person name="Hammon N."/>
            <person name="Israni S."/>
            <person name="Dalin E."/>
            <person name="Tice H."/>
            <person name="Pitluck S."/>
            <person name="Fredrickson J.K."/>
            <person name="Kolker E."/>
            <person name="McCuel L.A."/>
            <person name="DiChristina T."/>
            <person name="Nealson K.H."/>
            <person name="Newman D."/>
            <person name="Tiedje J.M."/>
            <person name="Zhou J."/>
            <person name="Romine M.F."/>
            <person name="Culley D.E."/>
            <person name="Serres M."/>
            <person name="Chertkov O."/>
            <person name="Brettin T."/>
            <person name="Bruce D."/>
            <person name="Han C."/>
            <person name="Tapia R."/>
            <person name="Gilna P."/>
            <person name="Schmutz J."/>
            <person name="Larimer F."/>
            <person name="Land M."/>
            <person name="Hauser L."/>
            <person name="Kyrpides N."/>
            <person name="Mikhailova N."/>
            <person name="Richardson P."/>
        </authorList>
    </citation>
    <scope>NUCLEOTIDE SEQUENCE [LARGE SCALE GENOMIC DNA]</scope>
    <source>
        <strain evidence="2 3">NCIMB 400</strain>
    </source>
</reference>
<evidence type="ECO:0000313" key="3">
    <source>
        <dbReference type="Proteomes" id="UP000000684"/>
    </source>
</evidence>
<name>Q088H0_SHEFN</name>
<keyword evidence="1" id="KW-0472">Membrane</keyword>
<accession>Q088H0</accession>
<evidence type="ECO:0000256" key="1">
    <source>
        <dbReference type="SAM" id="Phobius"/>
    </source>
</evidence>
<dbReference type="EMBL" id="CP000447">
    <property type="protein sequence ID" value="ABI70345.1"/>
    <property type="molecule type" value="Genomic_DNA"/>
</dbReference>
<keyword evidence="3" id="KW-1185">Reference proteome</keyword>